<keyword evidence="2" id="KW-1185">Reference proteome</keyword>
<protein>
    <submittedName>
        <fullName evidence="1">Uncharacterized protein</fullName>
    </submittedName>
</protein>
<dbReference type="AlphaFoldDB" id="A0A1H4IVP8"/>
<name>A0A1H4IVP8_9MICO</name>
<accession>A0A1H4IVP8</accession>
<gene>
    <name evidence="1" type="ORF">SAMN04489807_0339</name>
</gene>
<organism evidence="1 2">
    <name type="scientific">Microbacterium hydrocarbonoxydans</name>
    <dbReference type="NCBI Taxonomy" id="273678"/>
    <lineage>
        <taxon>Bacteria</taxon>
        <taxon>Bacillati</taxon>
        <taxon>Actinomycetota</taxon>
        <taxon>Actinomycetes</taxon>
        <taxon>Micrococcales</taxon>
        <taxon>Microbacteriaceae</taxon>
        <taxon>Microbacterium</taxon>
    </lineage>
</organism>
<dbReference type="OrthoDB" id="5120955at2"/>
<proteinExistence type="predicted"/>
<dbReference type="Proteomes" id="UP000183750">
    <property type="component" value="Unassembled WGS sequence"/>
</dbReference>
<evidence type="ECO:0000313" key="1">
    <source>
        <dbReference type="EMBL" id="SEB38170.1"/>
    </source>
</evidence>
<sequence length="93" mass="10053">MTNGETMIQTEVVFDGARFLLAQDQDVDDLRRRIEAAAKTAGTFVDMVVVGNKAVSVLITSSTQVTISVATVAYDPRDTGDVDFPYSGYLDAM</sequence>
<dbReference type="RefSeq" id="WP_060926227.1">
    <property type="nucleotide sequence ID" value="NZ_FNSQ01000005.1"/>
</dbReference>
<dbReference type="EMBL" id="FNSQ01000005">
    <property type="protein sequence ID" value="SEB38170.1"/>
    <property type="molecule type" value="Genomic_DNA"/>
</dbReference>
<evidence type="ECO:0000313" key="2">
    <source>
        <dbReference type="Proteomes" id="UP000183750"/>
    </source>
</evidence>
<reference evidence="2" key="1">
    <citation type="submission" date="2016-10" db="EMBL/GenBank/DDBJ databases">
        <authorList>
            <person name="Varghese N."/>
            <person name="Submissions S."/>
        </authorList>
    </citation>
    <scope>NUCLEOTIDE SEQUENCE [LARGE SCALE GENOMIC DNA]</scope>
    <source>
        <strain evidence="2">DSM 16089</strain>
    </source>
</reference>